<evidence type="ECO:0000313" key="11">
    <source>
        <dbReference type="Proteomes" id="UP000520767"/>
    </source>
</evidence>
<evidence type="ECO:0000256" key="8">
    <source>
        <dbReference type="SAM" id="Phobius"/>
    </source>
</evidence>
<dbReference type="InterPro" id="IPR031811">
    <property type="entry name" value="ALGX/ALGJ_SGNH-like"/>
</dbReference>
<dbReference type="GO" id="GO:0042121">
    <property type="term" value="P:alginic acid biosynthetic process"/>
    <property type="evidence" value="ECO:0007669"/>
    <property type="project" value="UniProtKB-UniPathway"/>
</dbReference>
<evidence type="ECO:0000256" key="1">
    <source>
        <dbReference type="ARBA" id="ARBA00004418"/>
    </source>
</evidence>
<dbReference type="Proteomes" id="UP000520767">
    <property type="component" value="Unassembled WGS sequence"/>
</dbReference>
<evidence type="ECO:0000256" key="5">
    <source>
        <dbReference type="ARBA" id="ARBA00022764"/>
    </source>
</evidence>
<evidence type="ECO:0000259" key="9">
    <source>
        <dbReference type="Pfam" id="PF16822"/>
    </source>
</evidence>
<evidence type="ECO:0000256" key="2">
    <source>
        <dbReference type="ARBA" id="ARBA00005182"/>
    </source>
</evidence>
<keyword evidence="5" id="KW-0574">Periplasm</keyword>
<keyword evidence="3" id="KW-0808">Transferase</keyword>
<comment type="pathway">
    <text evidence="2">Glycan biosynthesis; alginate biosynthesis.</text>
</comment>
<name>A0A7W7VE20_9PSEU</name>
<dbReference type="EMBL" id="JACHJQ010000003">
    <property type="protein sequence ID" value="MBB4906796.1"/>
    <property type="molecule type" value="Genomic_DNA"/>
</dbReference>
<sequence length="439" mass="48622">MTIELPPVHEAWLPREHSLHRPRHGKRQLTALISALVFLATPTLMWVFGMRPSEIENHELASFPSVSDGWGLFTGMEGWATDNLVFREEAISAADWVSRTFFGEPAPFDQGGGTPTGPLPGTPGEQDTKPGDEEDTPVQGPSDGQEQAGFRTVVEGEDGWLYYGSDALSKCRPTKPLAQTIGQLAKLRDVVERSGREFVLVLVPDKTTMVPEHLPETYPGKDCAAPVTPELWQQSIAVAGGLDMRPRLAAAAERHDKPMYYPLDTHWTAEGALEMVKGVALEVKPEVADDWRIQVKSRDKVTADLPRLIGQKGENNVTNYRFKPDGRYDRARKNIVDMVEPKHYDSKDLPGMVYAPTAVLGDSFLVNASGYLPAAFADLTMQYYRSAGNRPDEVVGTIRDAEIVVLEVVERNVAAGVIDLLDQSFLDRLDQELQKHPVR</sequence>
<organism evidence="10 11">
    <name type="scientific">Actinophytocola algeriensis</name>
    <dbReference type="NCBI Taxonomy" id="1768010"/>
    <lineage>
        <taxon>Bacteria</taxon>
        <taxon>Bacillati</taxon>
        <taxon>Actinomycetota</taxon>
        <taxon>Actinomycetes</taxon>
        <taxon>Pseudonocardiales</taxon>
        <taxon>Pseudonocardiaceae</taxon>
    </lineage>
</organism>
<feature type="transmembrane region" description="Helical" evidence="8">
    <location>
        <begin position="29"/>
        <end position="48"/>
    </location>
</feature>
<evidence type="ECO:0000256" key="7">
    <source>
        <dbReference type="SAM" id="MobiDB-lite"/>
    </source>
</evidence>
<keyword evidence="8" id="KW-0812">Transmembrane</keyword>
<comment type="subcellular location">
    <subcellularLocation>
        <location evidence="1">Periplasm</location>
    </subcellularLocation>
</comment>
<accession>A0A7W7VE20</accession>
<dbReference type="Pfam" id="PF16822">
    <property type="entry name" value="ALGX"/>
    <property type="match status" value="1"/>
</dbReference>
<dbReference type="GO" id="GO:0016740">
    <property type="term" value="F:transferase activity"/>
    <property type="evidence" value="ECO:0007669"/>
    <property type="project" value="UniProtKB-KW"/>
</dbReference>
<keyword evidence="11" id="KW-1185">Reference proteome</keyword>
<protein>
    <recommendedName>
        <fullName evidence="9">AlgX/AlgJ SGNH hydrolase-like domain-containing protein</fullName>
    </recommendedName>
</protein>
<keyword evidence="6" id="KW-0016">Alginate biosynthesis</keyword>
<keyword evidence="4" id="KW-0732">Signal</keyword>
<dbReference type="UniPathway" id="UPA00286"/>
<dbReference type="GO" id="GO:0042597">
    <property type="term" value="C:periplasmic space"/>
    <property type="evidence" value="ECO:0007669"/>
    <property type="project" value="UniProtKB-SubCell"/>
</dbReference>
<dbReference type="AlphaFoldDB" id="A0A7W7VE20"/>
<proteinExistence type="predicted"/>
<evidence type="ECO:0000256" key="4">
    <source>
        <dbReference type="ARBA" id="ARBA00022729"/>
    </source>
</evidence>
<feature type="domain" description="AlgX/AlgJ SGNH hydrolase-like" evidence="9">
    <location>
        <begin position="153"/>
        <end position="371"/>
    </location>
</feature>
<gene>
    <name evidence="10" type="ORF">FHR82_003016</name>
</gene>
<comment type="caution">
    <text evidence="10">The sequence shown here is derived from an EMBL/GenBank/DDBJ whole genome shotgun (WGS) entry which is preliminary data.</text>
</comment>
<feature type="region of interest" description="Disordered" evidence="7">
    <location>
        <begin position="104"/>
        <end position="149"/>
    </location>
</feature>
<keyword evidence="8" id="KW-1133">Transmembrane helix</keyword>
<evidence type="ECO:0000313" key="10">
    <source>
        <dbReference type="EMBL" id="MBB4906796.1"/>
    </source>
</evidence>
<reference evidence="10 11" key="1">
    <citation type="submission" date="2020-08" db="EMBL/GenBank/DDBJ databases">
        <title>Genomic Encyclopedia of Type Strains, Phase III (KMG-III): the genomes of soil and plant-associated and newly described type strains.</title>
        <authorList>
            <person name="Whitman W."/>
        </authorList>
    </citation>
    <scope>NUCLEOTIDE SEQUENCE [LARGE SCALE GENOMIC DNA]</scope>
    <source>
        <strain evidence="10 11">CECT 8960</strain>
    </source>
</reference>
<keyword evidence="8" id="KW-0472">Membrane</keyword>
<evidence type="ECO:0000256" key="3">
    <source>
        <dbReference type="ARBA" id="ARBA00022679"/>
    </source>
</evidence>
<dbReference type="RefSeq" id="WP_184810955.1">
    <property type="nucleotide sequence ID" value="NZ_JACHJQ010000003.1"/>
</dbReference>
<evidence type="ECO:0000256" key="6">
    <source>
        <dbReference type="ARBA" id="ARBA00022841"/>
    </source>
</evidence>